<accession>A0ABY2JLW6</accession>
<feature type="signal peptide" evidence="1">
    <location>
        <begin position="1"/>
        <end position="23"/>
    </location>
</feature>
<name>A0ABY2JLW6_9MICO</name>
<keyword evidence="1" id="KW-0732">Signal</keyword>
<evidence type="ECO:0000256" key="1">
    <source>
        <dbReference type="SAM" id="SignalP"/>
    </source>
</evidence>
<keyword evidence="3" id="KW-1185">Reference proteome</keyword>
<proteinExistence type="predicted"/>
<feature type="chain" id="PRO_5045306013" evidence="1">
    <location>
        <begin position="24"/>
        <end position="122"/>
    </location>
</feature>
<protein>
    <submittedName>
        <fullName evidence="2">Uncharacterized protein</fullName>
    </submittedName>
</protein>
<dbReference type="PROSITE" id="PS51257">
    <property type="entry name" value="PROKAR_LIPOPROTEIN"/>
    <property type="match status" value="1"/>
</dbReference>
<comment type="caution">
    <text evidence="2">The sequence shown here is derived from an EMBL/GenBank/DDBJ whole genome shotgun (WGS) entry which is preliminary data.</text>
</comment>
<reference evidence="2 3" key="1">
    <citation type="submission" date="2019-03" db="EMBL/GenBank/DDBJ databases">
        <title>Genomics of glacier-inhabiting Cryobacterium strains.</title>
        <authorList>
            <person name="Liu Q."/>
            <person name="Xin Y.-H."/>
        </authorList>
    </citation>
    <scope>NUCLEOTIDE SEQUENCE [LARGE SCALE GENOMIC DNA]</scope>
    <source>
        <strain evidence="2 3">TMT2-16</strain>
    </source>
</reference>
<dbReference type="Proteomes" id="UP000297851">
    <property type="component" value="Unassembled WGS sequence"/>
</dbReference>
<organism evidence="2 3">
    <name type="scientific">Cryobacterium sandaracinum</name>
    <dbReference type="NCBI Taxonomy" id="1259247"/>
    <lineage>
        <taxon>Bacteria</taxon>
        <taxon>Bacillati</taxon>
        <taxon>Actinomycetota</taxon>
        <taxon>Actinomycetes</taxon>
        <taxon>Micrococcales</taxon>
        <taxon>Microbacteriaceae</taxon>
        <taxon>Cryobacterium</taxon>
    </lineage>
</organism>
<dbReference type="EMBL" id="SOGO01000007">
    <property type="protein sequence ID" value="TFD06859.1"/>
    <property type="molecule type" value="Genomic_DNA"/>
</dbReference>
<evidence type="ECO:0000313" key="3">
    <source>
        <dbReference type="Proteomes" id="UP000297851"/>
    </source>
</evidence>
<gene>
    <name evidence="2" type="ORF">E3T25_01740</name>
</gene>
<dbReference type="RefSeq" id="WP_134371743.1">
    <property type="nucleotide sequence ID" value="NZ_SOGO01000007.1"/>
</dbReference>
<sequence>MRTVQRDLLVLGPLLLLGTLALTGCTPEPVPQAPQASETTAPTDAPVFASDEEALAAATEAYAAYLAMSDQILAEGGENPDRIRAFSTETLAEIEMEGYAQVRSNKLRSVGESRFSDLILQD</sequence>
<evidence type="ECO:0000313" key="2">
    <source>
        <dbReference type="EMBL" id="TFD06859.1"/>
    </source>
</evidence>